<dbReference type="Gene3D" id="3.40.50.300">
    <property type="entry name" value="P-loop containing nucleotide triphosphate hydrolases"/>
    <property type="match status" value="1"/>
</dbReference>
<evidence type="ECO:0000313" key="6">
    <source>
        <dbReference type="EMBL" id="OSX67595.1"/>
    </source>
</evidence>
<dbReference type="InterPro" id="IPR008937">
    <property type="entry name" value="Ras-like_GEF"/>
</dbReference>
<dbReference type="AlphaFoldDB" id="A0A1X6NG33"/>
<dbReference type="Pfam" id="PF00618">
    <property type="entry name" value="RasGEF_N"/>
    <property type="match status" value="1"/>
</dbReference>
<dbReference type="Gene3D" id="1.10.840.10">
    <property type="entry name" value="Ras guanine-nucleotide exchange factors catalytic domain"/>
    <property type="match status" value="1"/>
</dbReference>
<dbReference type="SUPFAM" id="SSF52540">
    <property type="entry name" value="P-loop containing nucleoside triphosphate hydrolases"/>
    <property type="match status" value="1"/>
</dbReference>
<dbReference type="OrthoDB" id="28357at2759"/>
<evidence type="ECO:0000259" key="5">
    <source>
        <dbReference type="PROSITE" id="PS50212"/>
    </source>
</evidence>
<dbReference type="Pfam" id="PF00617">
    <property type="entry name" value="RasGEF"/>
    <property type="match status" value="1"/>
</dbReference>
<feature type="compositionally biased region" description="Low complexity" evidence="3">
    <location>
        <begin position="144"/>
        <end position="157"/>
    </location>
</feature>
<protein>
    <recommendedName>
        <fullName evidence="8">Ras GEF</fullName>
    </recommendedName>
</protein>
<evidence type="ECO:0008006" key="8">
    <source>
        <dbReference type="Google" id="ProtNLM"/>
    </source>
</evidence>
<feature type="compositionally biased region" description="Basic and acidic residues" evidence="3">
    <location>
        <begin position="216"/>
        <end position="231"/>
    </location>
</feature>
<feature type="domain" description="N-terminal Ras-GEF" evidence="5">
    <location>
        <begin position="279"/>
        <end position="404"/>
    </location>
</feature>
<feature type="compositionally biased region" description="Low complexity" evidence="3">
    <location>
        <begin position="189"/>
        <end position="213"/>
    </location>
</feature>
<dbReference type="GO" id="GO:0007265">
    <property type="term" value="P:Ras protein signal transduction"/>
    <property type="evidence" value="ECO:0007669"/>
    <property type="project" value="TreeGrafter"/>
</dbReference>
<feature type="region of interest" description="Disordered" evidence="3">
    <location>
        <begin position="115"/>
        <end position="167"/>
    </location>
</feature>
<dbReference type="GeneID" id="36333372"/>
<dbReference type="GO" id="GO:0005085">
    <property type="term" value="F:guanyl-nucleotide exchange factor activity"/>
    <property type="evidence" value="ECO:0007669"/>
    <property type="project" value="UniProtKB-KW"/>
</dbReference>
<dbReference type="STRING" id="670580.A0A1X6NG33"/>
<dbReference type="PANTHER" id="PTHR23113:SF348">
    <property type="entry name" value="GUANYL-NUCLEOTIDE EXCHANGE FACTOR RASGEF, PUTATIVE (AFU_ORTHOLOGUE AFUA_1G04700)-RELATED"/>
    <property type="match status" value="1"/>
</dbReference>
<evidence type="ECO:0000256" key="2">
    <source>
        <dbReference type="PROSITE-ProRule" id="PRU00168"/>
    </source>
</evidence>
<dbReference type="SMART" id="SM00147">
    <property type="entry name" value="RasGEF"/>
    <property type="match status" value="1"/>
</dbReference>
<evidence type="ECO:0000256" key="1">
    <source>
        <dbReference type="ARBA" id="ARBA00022658"/>
    </source>
</evidence>
<reference evidence="6 7" key="1">
    <citation type="submission" date="2017-04" db="EMBL/GenBank/DDBJ databases">
        <title>Genome Sequence of the Model Brown-Rot Fungus Postia placenta SB12.</title>
        <authorList>
            <consortium name="DOE Joint Genome Institute"/>
            <person name="Gaskell J."/>
            <person name="Kersten P."/>
            <person name="Larrondo L.F."/>
            <person name="Canessa P."/>
            <person name="Martinez D."/>
            <person name="Hibbett D."/>
            <person name="Schmoll M."/>
            <person name="Kubicek C.P."/>
            <person name="Martinez A.T."/>
            <person name="Yadav J."/>
            <person name="Master E."/>
            <person name="Magnuson J.K."/>
            <person name="James T."/>
            <person name="Yaver D."/>
            <person name="Berka R."/>
            <person name="Labutti K."/>
            <person name="Lipzen A."/>
            <person name="Aerts A."/>
            <person name="Barry K."/>
            <person name="Henrissat B."/>
            <person name="Blanchette R."/>
            <person name="Grigoriev I."/>
            <person name="Cullen D."/>
        </authorList>
    </citation>
    <scope>NUCLEOTIDE SEQUENCE [LARGE SCALE GENOMIC DNA]</scope>
    <source>
        <strain evidence="6 7">MAD-698-R-SB12</strain>
    </source>
</reference>
<feature type="domain" description="Ras-GEF" evidence="4">
    <location>
        <begin position="519"/>
        <end position="751"/>
    </location>
</feature>
<evidence type="ECO:0000259" key="4">
    <source>
        <dbReference type="PROSITE" id="PS50009"/>
    </source>
</evidence>
<dbReference type="InterPro" id="IPR000651">
    <property type="entry name" value="Ras-like_Gua-exchang_fac_N"/>
</dbReference>
<dbReference type="PROSITE" id="PS50009">
    <property type="entry name" value="RASGEF_CAT"/>
    <property type="match status" value="1"/>
</dbReference>
<sequence>MQVLEVDCSPLIGSGTHVWEGLLLDGVIFCYDAANADSFAHVHEFTRLGLPTIVVACKSDLDIAVDPRDALAVVHPYDTGVIELNAIDASGREKIQTTIEWIVRAIRKKRFPGAVRSDRDGFRNPASPAVLVASTPPPWEMSRASSATPTAASATSSQMAHAQVMQSSVSMPHPYAQTPVPAAQTFRLPTPTSATSSRTPTTPTSPSRARSTSDLLSEHEKSRREEREQHSAGRNAGVASPSVRTRYSLNALSNAGGPVEQTNSQDEPREAAREVVPNQTRAPVWMTLDELLDKLLFLSVSDDDPVFISHFLLTYRRFASPRSVLLAMQKRLRSLDQPSGDPMFACYAQMRICLLLDNWLHWYPTDFAVHGSAGALTALIKFALSKTYLLHYGTVFLPFMDHLNHLRDRDHAWALKVEYESDDSSVLSEEEGYAPLEIEFGSSRKMPQLQPLPTNGGAPSQSHTMATRDRKSSLPLHAKAFAIGNSLLSPLHGGDLADLTPKAKLKRLQSISEDVQKADTKDLAYEITRIECVFFLQIEPRHWLQHVLVQGKKDPETDSIARYNHVSNHIADWVVSLILCHDKAKSRARQMEKFIAVADSLRTAHNYSALRAIVAGINSATFEGDEALQILQSKSPDQLKKFQSYDQLLQSVRSHQKYRMALRNTKGPCIPALEIHLSDLIRAHEGNTDYHDDDPAKIHWAKFNMMAKFIDVVSQCQEWCRNADDNAYLRPPHYKAPEYLLFEKSEILMDLDMQRSRIVPPDSQGAIDGFLPAPSQTSNQQRDAAVLRKILFW</sequence>
<dbReference type="PROSITE" id="PS50212">
    <property type="entry name" value="RASGEF_NTER"/>
    <property type="match status" value="1"/>
</dbReference>
<feature type="compositionally biased region" description="Polar residues" evidence="3">
    <location>
        <begin position="242"/>
        <end position="253"/>
    </location>
</feature>
<dbReference type="InterPro" id="IPR023578">
    <property type="entry name" value="Ras_GEF_dom_sf"/>
</dbReference>
<dbReference type="Proteomes" id="UP000194127">
    <property type="component" value="Unassembled WGS sequence"/>
</dbReference>
<gene>
    <name evidence="6" type="ORF">POSPLADRAFT_1176462</name>
</gene>
<dbReference type="InterPro" id="IPR027417">
    <property type="entry name" value="P-loop_NTPase"/>
</dbReference>
<dbReference type="PANTHER" id="PTHR23113">
    <property type="entry name" value="GUANINE NUCLEOTIDE EXCHANGE FACTOR"/>
    <property type="match status" value="1"/>
</dbReference>
<dbReference type="SUPFAM" id="SSF48366">
    <property type="entry name" value="Ras GEF"/>
    <property type="match status" value="1"/>
</dbReference>
<proteinExistence type="predicted"/>
<name>A0A1X6NG33_9APHY</name>
<dbReference type="GO" id="GO:0005886">
    <property type="term" value="C:plasma membrane"/>
    <property type="evidence" value="ECO:0007669"/>
    <property type="project" value="TreeGrafter"/>
</dbReference>
<feature type="compositionally biased region" description="Polar residues" evidence="3">
    <location>
        <begin position="158"/>
        <end position="167"/>
    </location>
</feature>
<feature type="region of interest" description="Disordered" evidence="3">
    <location>
        <begin position="186"/>
        <end position="276"/>
    </location>
</feature>
<dbReference type="EMBL" id="KZ110591">
    <property type="protein sequence ID" value="OSX67595.1"/>
    <property type="molecule type" value="Genomic_DNA"/>
</dbReference>
<accession>A0A1X6NG33</accession>
<evidence type="ECO:0000256" key="3">
    <source>
        <dbReference type="SAM" id="MobiDB-lite"/>
    </source>
</evidence>
<evidence type="ECO:0000313" key="7">
    <source>
        <dbReference type="Proteomes" id="UP000194127"/>
    </source>
</evidence>
<dbReference type="Gene3D" id="1.20.870.10">
    <property type="entry name" value="Son of sevenless (SoS) protein Chain: S domain 1"/>
    <property type="match status" value="1"/>
</dbReference>
<dbReference type="CDD" id="cd00882">
    <property type="entry name" value="Ras_like_GTPase"/>
    <property type="match status" value="1"/>
</dbReference>
<keyword evidence="1 2" id="KW-0344">Guanine-nucleotide releasing factor</keyword>
<keyword evidence="7" id="KW-1185">Reference proteome</keyword>
<dbReference type="InterPro" id="IPR036964">
    <property type="entry name" value="RASGEF_cat_dom_sf"/>
</dbReference>
<organism evidence="6 7">
    <name type="scientific">Postia placenta MAD-698-R-SB12</name>
    <dbReference type="NCBI Taxonomy" id="670580"/>
    <lineage>
        <taxon>Eukaryota</taxon>
        <taxon>Fungi</taxon>
        <taxon>Dikarya</taxon>
        <taxon>Basidiomycota</taxon>
        <taxon>Agaricomycotina</taxon>
        <taxon>Agaricomycetes</taxon>
        <taxon>Polyporales</taxon>
        <taxon>Adustoporiaceae</taxon>
        <taxon>Rhodonia</taxon>
    </lineage>
</organism>
<dbReference type="RefSeq" id="XP_024344389.1">
    <property type="nucleotide sequence ID" value="XM_024488423.1"/>
</dbReference>
<dbReference type="InterPro" id="IPR001895">
    <property type="entry name" value="RASGEF_cat_dom"/>
</dbReference>